<feature type="compositionally biased region" description="Basic and acidic residues" evidence="1">
    <location>
        <begin position="66"/>
        <end position="92"/>
    </location>
</feature>
<feature type="domain" description="LysM" evidence="3">
    <location>
        <begin position="252"/>
        <end position="297"/>
    </location>
</feature>
<gene>
    <name evidence="4" type="ORF">AWT83_07070</name>
    <name evidence="5" type="ORF">EB12_00024</name>
</gene>
<feature type="region of interest" description="Disordered" evidence="1">
    <location>
        <begin position="56"/>
        <end position="93"/>
    </location>
</feature>
<comment type="caution">
    <text evidence="4">The sequence shown here is derived from an EMBL/GenBank/DDBJ whole genome shotgun (WGS) entry which is preliminary data.</text>
</comment>
<keyword evidence="2" id="KW-0812">Transmembrane</keyword>
<evidence type="ECO:0000256" key="2">
    <source>
        <dbReference type="SAM" id="Phobius"/>
    </source>
</evidence>
<dbReference type="PATRIC" id="fig|1352.771.peg.447"/>
<proteinExistence type="predicted"/>
<sequence length="298" mass="32409">MYDENEWGESVRMTRRRQQKQAARKRMIMIGAAVAVFLIIAGGVAGLYFHGKNSSEAKSTTITETTTKKTETKQTSESSTKTKETQTSEEKTANGLPEQLQAIVKDYSKKIEEKTPALIEEYQTEIQGNQEGIAGLSAVANQKARELQAISDEGIRKLRAAYQAAENKDGVDLDTLINQLSANYTNHVAKISDIYLQTSASLQAESTSTQDTTSSDSETAESVEASEMQARTTQDTTDPSETNTNSATSQAATTVVLEGEGPNQIAERTGVPVETILSLNGMSMENYFLTPGETLKLN</sequence>
<dbReference type="Proteomes" id="UP000070452">
    <property type="component" value="Unassembled WGS sequence"/>
</dbReference>
<evidence type="ECO:0000313" key="5">
    <source>
        <dbReference type="EMBL" id="RBS35463.1"/>
    </source>
</evidence>
<dbReference type="EMBL" id="LRHK01000001">
    <property type="protein sequence ID" value="KWX18241.1"/>
    <property type="molecule type" value="Genomic_DNA"/>
</dbReference>
<name>A0A132P7D5_ENTFC</name>
<keyword evidence="2" id="KW-1133">Transmembrane helix</keyword>
<keyword evidence="2" id="KW-0472">Membrane</keyword>
<evidence type="ECO:0000259" key="3">
    <source>
        <dbReference type="PROSITE" id="PS51782"/>
    </source>
</evidence>
<dbReference type="Gene3D" id="3.10.350.10">
    <property type="entry name" value="LysM domain"/>
    <property type="match status" value="1"/>
</dbReference>
<organism evidence="4 6">
    <name type="scientific">Enterococcus faecium</name>
    <name type="common">Streptococcus faecium</name>
    <dbReference type="NCBI Taxonomy" id="1352"/>
    <lineage>
        <taxon>Bacteria</taxon>
        <taxon>Bacillati</taxon>
        <taxon>Bacillota</taxon>
        <taxon>Bacilli</taxon>
        <taxon>Lactobacillales</taxon>
        <taxon>Enterococcaceae</taxon>
        <taxon>Enterococcus</taxon>
    </lineage>
</organism>
<evidence type="ECO:0000313" key="6">
    <source>
        <dbReference type="Proteomes" id="UP000070452"/>
    </source>
</evidence>
<dbReference type="InterPro" id="IPR018392">
    <property type="entry name" value="LysM"/>
</dbReference>
<feature type="compositionally biased region" description="Low complexity" evidence="1">
    <location>
        <begin position="56"/>
        <end position="65"/>
    </location>
</feature>
<dbReference type="AlphaFoldDB" id="A0A132P7D5"/>
<dbReference type="Proteomes" id="UP000253144">
    <property type="component" value="Unassembled WGS sequence"/>
</dbReference>
<reference evidence="5 7" key="1">
    <citation type="submission" date="2015-06" db="EMBL/GenBank/DDBJ databases">
        <title>The Genome Sequence of Enterococcus faecium 131EA1.</title>
        <authorList>
            <consortium name="The Broad Institute Genomics Platform"/>
            <consortium name="The Broad Institute Genome Sequencing Center for Infectious Disease"/>
            <person name="Earl A.M."/>
            <person name="Van Tyne D."/>
            <person name="Lebreton F."/>
            <person name="Saavedra J.T."/>
            <person name="Gilmore M.S."/>
            <person name="Manson Mcguire A."/>
            <person name="Clock S."/>
            <person name="Crupain M."/>
            <person name="Rangan U."/>
            <person name="Young S."/>
            <person name="Abouelleil A."/>
            <person name="Cao P."/>
            <person name="Chapman S.B."/>
            <person name="Griggs A."/>
            <person name="Priest M."/>
            <person name="Shea T."/>
            <person name="Wortman J."/>
            <person name="Nusbaum C."/>
            <person name="Birren B."/>
        </authorList>
    </citation>
    <scope>NUCLEOTIDE SEQUENCE [LARGE SCALE GENOMIC DNA]</scope>
    <source>
        <strain evidence="5 7">131EA1</strain>
    </source>
</reference>
<reference evidence="4 6" key="2">
    <citation type="submission" date="2016-01" db="EMBL/GenBank/DDBJ databases">
        <title>Molecular Mechanisms for transfer of large genomic segments between Enterococcus faecium strains.</title>
        <authorList>
            <person name="Garcia-Solache M.A."/>
            <person name="Lebreton F."/>
            <person name="Mclaughlin R.E."/>
            <person name="Whiteaker J.D."/>
            <person name="Gilmore M.S."/>
            <person name="Rice L.B."/>
        </authorList>
    </citation>
    <scope>NUCLEOTIDE SEQUENCE [LARGE SCALE GENOMIC DNA]</scope>
    <source>
        <strain evidence="4 6">D344RRF x C68</strain>
    </source>
</reference>
<evidence type="ECO:0000313" key="7">
    <source>
        <dbReference type="Proteomes" id="UP000253144"/>
    </source>
</evidence>
<dbReference type="Pfam" id="PF01476">
    <property type="entry name" value="LysM"/>
    <property type="match status" value="1"/>
</dbReference>
<evidence type="ECO:0000313" key="4">
    <source>
        <dbReference type="EMBL" id="KWX18241.1"/>
    </source>
</evidence>
<dbReference type="InterPro" id="IPR036779">
    <property type="entry name" value="LysM_dom_sf"/>
</dbReference>
<dbReference type="EMBL" id="LEQJ01000001">
    <property type="protein sequence ID" value="RBS35463.1"/>
    <property type="molecule type" value="Genomic_DNA"/>
</dbReference>
<protein>
    <submittedName>
        <fullName evidence="4">Peptidoglycan-binding protein LysM</fullName>
    </submittedName>
</protein>
<evidence type="ECO:0000256" key="1">
    <source>
        <dbReference type="SAM" id="MobiDB-lite"/>
    </source>
</evidence>
<accession>A0A132P7D5</accession>
<dbReference type="RefSeq" id="WP_002297902.1">
    <property type="nucleotide sequence ID" value="NZ_CANCXA010000025.1"/>
</dbReference>
<feature type="transmembrane region" description="Helical" evidence="2">
    <location>
        <begin position="27"/>
        <end position="49"/>
    </location>
</feature>
<feature type="compositionally biased region" description="Low complexity" evidence="1">
    <location>
        <begin position="205"/>
        <end position="227"/>
    </location>
</feature>
<feature type="region of interest" description="Disordered" evidence="1">
    <location>
        <begin position="205"/>
        <end position="250"/>
    </location>
</feature>
<feature type="compositionally biased region" description="Polar residues" evidence="1">
    <location>
        <begin position="229"/>
        <end position="241"/>
    </location>
</feature>
<dbReference type="PROSITE" id="PS51782">
    <property type="entry name" value="LYSM"/>
    <property type="match status" value="1"/>
</dbReference>